<dbReference type="InterPro" id="IPR051218">
    <property type="entry name" value="Sec_MonoDiacylglyc_Lipase"/>
</dbReference>
<dbReference type="InterPro" id="IPR002921">
    <property type="entry name" value="Fungal_lipase-type"/>
</dbReference>
<name>A0A6N6M7S7_9FLAO</name>
<dbReference type="CDD" id="cd00519">
    <property type="entry name" value="Lipase_3"/>
    <property type="match status" value="1"/>
</dbReference>
<dbReference type="PANTHER" id="PTHR45856:SF24">
    <property type="entry name" value="FUNGAL LIPASE-LIKE DOMAIN-CONTAINING PROTEIN"/>
    <property type="match status" value="1"/>
</dbReference>
<dbReference type="Proteomes" id="UP000435357">
    <property type="component" value="Unassembled WGS sequence"/>
</dbReference>
<organism evidence="2 3">
    <name type="scientific">Salibacter halophilus</name>
    <dbReference type="NCBI Taxonomy" id="1803916"/>
    <lineage>
        <taxon>Bacteria</taxon>
        <taxon>Pseudomonadati</taxon>
        <taxon>Bacteroidota</taxon>
        <taxon>Flavobacteriia</taxon>
        <taxon>Flavobacteriales</taxon>
        <taxon>Salibacteraceae</taxon>
        <taxon>Salibacter</taxon>
    </lineage>
</organism>
<dbReference type="EMBL" id="WACR01000005">
    <property type="protein sequence ID" value="KAB1064297.1"/>
    <property type="molecule type" value="Genomic_DNA"/>
</dbReference>
<accession>A0A6N6M7S7</accession>
<reference evidence="2 3" key="1">
    <citation type="submission" date="2019-09" db="EMBL/GenBank/DDBJ databases">
        <title>Genomes of Cryomorphaceae.</title>
        <authorList>
            <person name="Bowman J.P."/>
        </authorList>
    </citation>
    <scope>NUCLEOTIDE SEQUENCE [LARGE SCALE GENOMIC DNA]</scope>
    <source>
        <strain evidence="2 3">KCTC 52047</strain>
    </source>
</reference>
<evidence type="ECO:0000259" key="1">
    <source>
        <dbReference type="Pfam" id="PF01764"/>
    </source>
</evidence>
<dbReference type="InterPro" id="IPR029058">
    <property type="entry name" value="AB_hydrolase_fold"/>
</dbReference>
<dbReference type="Pfam" id="PF01764">
    <property type="entry name" value="Lipase_3"/>
    <property type="match status" value="1"/>
</dbReference>
<keyword evidence="3" id="KW-1185">Reference proteome</keyword>
<dbReference type="GO" id="GO:0006629">
    <property type="term" value="P:lipid metabolic process"/>
    <property type="evidence" value="ECO:0007669"/>
    <property type="project" value="InterPro"/>
</dbReference>
<dbReference type="AlphaFoldDB" id="A0A6N6M7S7"/>
<evidence type="ECO:0000313" key="3">
    <source>
        <dbReference type="Proteomes" id="UP000435357"/>
    </source>
</evidence>
<dbReference type="Gene3D" id="3.40.50.1820">
    <property type="entry name" value="alpha/beta hydrolase"/>
    <property type="match status" value="1"/>
</dbReference>
<comment type="caution">
    <text evidence="2">The sequence shown here is derived from an EMBL/GenBank/DDBJ whole genome shotgun (WGS) entry which is preliminary data.</text>
</comment>
<dbReference type="OrthoDB" id="5522031at2"/>
<gene>
    <name evidence="2" type="ORF">F3059_06240</name>
</gene>
<evidence type="ECO:0000313" key="2">
    <source>
        <dbReference type="EMBL" id="KAB1064297.1"/>
    </source>
</evidence>
<dbReference type="SUPFAM" id="SSF53474">
    <property type="entry name" value="alpha/beta-Hydrolases"/>
    <property type="match status" value="1"/>
</dbReference>
<proteinExistence type="predicted"/>
<feature type="domain" description="Fungal lipase-type" evidence="1">
    <location>
        <begin position="134"/>
        <end position="261"/>
    </location>
</feature>
<dbReference type="PANTHER" id="PTHR45856">
    <property type="entry name" value="ALPHA/BETA-HYDROLASES SUPERFAMILY PROTEIN"/>
    <property type="match status" value="1"/>
</dbReference>
<sequence length="313" mass="35412">MLLPVRFTIPTRRNAICFNDSNTKYRSLKSNSELAGSDQKELISSEQRIEYRFLLELICGVYAEAFSARFGDNQKKWTLIGKEEFGPYFPFEVPSGFERLSTFYVENNLLPWKSRYNKVLPIGVLLRNGSDHYLIFRGTLAAVEWYHDMLFTQKQWSNGSSEKLLVHSGFNDLFDTVRTAVDLAIDSAQIGEGKLTITGHSLGAALATLSALEWSDLKPRLITFGSPRVGNSIFAKTLEKSVSFHQRIEHIFDPIPNLPPESVKPFYSEYAHAGEQLLIKGSIDTISSYKDLSKKEVLLGHLPSAYFDALDRL</sequence>
<protein>
    <submittedName>
        <fullName evidence="2">Lipase family protein</fullName>
    </submittedName>
</protein>